<comment type="caution">
    <text evidence="8">The sequence shown here is derived from an EMBL/GenBank/DDBJ whole genome shotgun (WGS) entry which is preliminary data.</text>
</comment>
<dbReference type="GO" id="GO:0003677">
    <property type="term" value="F:DNA binding"/>
    <property type="evidence" value="ECO:0007669"/>
    <property type="project" value="InterPro"/>
</dbReference>
<dbReference type="CDD" id="cd00093">
    <property type="entry name" value="HTH_XRE"/>
    <property type="match status" value="1"/>
</dbReference>
<name>A0A401ZWS3_9CHLR</name>
<dbReference type="Gene3D" id="1.10.260.40">
    <property type="entry name" value="lambda repressor-like DNA-binding domains"/>
    <property type="match status" value="1"/>
</dbReference>
<dbReference type="InterPro" id="IPR011990">
    <property type="entry name" value="TPR-like_helical_dom_sf"/>
</dbReference>
<feature type="domain" description="HTH cro/C1-type" evidence="7">
    <location>
        <begin position="18"/>
        <end position="71"/>
    </location>
</feature>
<evidence type="ECO:0000256" key="5">
    <source>
        <dbReference type="ARBA" id="ARBA00038253"/>
    </source>
</evidence>
<evidence type="ECO:0000256" key="2">
    <source>
        <dbReference type="ARBA" id="ARBA00022490"/>
    </source>
</evidence>
<gene>
    <name evidence="8" type="ORF">KTT_11210</name>
</gene>
<dbReference type="InterPro" id="IPR051476">
    <property type="entry name" value="Bac_ResReg_Asp_Phosphatase"/>
</dbReference>
<sequence>MSPEQPSSKIGKSVGEKLRAARVAQHYTQSQLAAPDFSVSYISAIERGQIHPSLRALEILAGRLGLTSTQLLPARTQADERFGTTTNLAERDDDEIQLALLELSLLIQQGEPQQAIHQLEGISVKRLKHPYLLQHHYLLGCAYYKVQRHQESENLLTAGLQQIKEGEDVYLSRRFLYQLALTYTAMRNYAQALQAYQRTLDLLEKSEPHDPFFIIQLYIQLGQHYTRTENFDQAIAMFHQALSLTEGLGSTHDIQAIYAQISSYYAESKQSVLATLYAYKCEQIHHQQTIKNLRSELHHFLGHAILQGDPARAREYLDEALQSPTVLQDALTLASIYTRNAEWYFDQKDWAVSKQNAQHANALAQTFGDCVIGAEALIMLGRINYAQQLPEAGSQYFVEGLDMLERIGAHQELADESVRYAELLESLGQEREAFTHFRRAFQSKQKLGQ</sequence>
<dbReference type="Pfam" id="PF01381">
    <property type="entry name" value="HTH_3"/>
    <property type="match status" value="1"/>
</dbReference>
<comment type="subcellular location">
    <subcellularLocation>
        <location evidence="1">Cytoplasm</location>
    </subcellularLocation>
</comment>
<evidence type="ECO:0000256" key="3">
    <source>
        <dbReference type="ARBA" id="ARBA00022737"/>
    </source>
</evidence>
<evidence type="ECO:0000256" key="1">
    <source>
        <dbReference type="ARBA" id="ARBA00004496"/>
    </source>
</evidence>
<dbReference type="PROSITE" id="PS50943">
    <property type="entry name" value="HTH_CROC1"/>
    <property type="match status" value="1"/>
</dbReference>
<dbReference type="SMART" id="SM00530">
    <property type="entry name" value="HTH_XRE"/>
    <property type="match status" value="1"/>
</dbReference>
<keyword evidence="2" id="KW-0963">Cytoplasm</keyword>
<evidence type="ECO:0000256" key="4">
    <source>
        <dbReference type="ARBA" id="ARBA00022803"/>
    </source>
</evidence>
<protein>
    <recommendedName>
        <fullName evidence="7">HTH cro/C1-type domain-containing protein</fullName>
    </recommendedName>
</protein>
<dbReference type="PROSITE" id="PS50005">
    <property type="entry name" value="TPR"/>
    <property type="match status" value="2"/>
</dbReference>
<dbReference type="SUPFAM" id="SSF47413">
    <property type="entry name" value="lambda repressor-like DNA-binding domains"/>
    <property type="match status" value="1"/>
</dbReference>
<dbReference type="SMART" id="SM00028">
    <property type="entry name" value="TPR"/>
    <property type="match status" value="5"/>
</dbReference>
<dbReference type="PANTHER" id="PTHR46630:SF1">
    <property type="entry name" value="TETRATRICOPEPTIDE REPEAT PROTEIN 29"/>
    <property type="match status" value="1"/>
</dbReference>
<evidence type="ECO:0000259" key="7">
    <source>
        <dbReference type="PROSITE" id="PS50943"/>
    </source>
</evidence>
<dbReference type="Gene3D" id="1.25.40.10">
    <property type="entry name" value="Tetratricopeptide repeat domain"/>
    <property type="match status" value="3"/>
</dbReference>
<proteinExistence type="inferred from homology"/>
<keyword evidence="9" id="KW-1185">Reference proteome</keyword>
<dbReference type="OrthoDB" id="290878at2"/>
<dbReference type="RefSeq" id="WP_126578993.1">
    <property type="nucleotide sequence ID" value="NZ_BIFR01000001.1"/>
</dbReference>
<dbReference type="InterPro" id="IPR010982">
    <property type="entry name" value="Lambda_DNA-bd_dom_sf"/>
</dbReference>
<dbReference type="InterPro" id="IPR001387">
    <property type="entry name" value="Cro/C1-type_HTH"/>
</dbReference>
<evidence type="ECO:0000313" key="8">
    <source>
        <dbReference type="EMBL" id="GCE11262.1"/>
    </source>
</evidence>
<dbReference type="InterPro" id="IPR019734">
    <property type="entry name" value="TPR_rpt"/>
</dbReference>
<feature type="repeat" description="TPR" evidence="6">
    <location>
        <begin position="173"/>
        <end position="206"/>
    </location>
</feature>
<organism evidence="8 9">
    <name type="scientific">Tengunoibacter tsumagoiensis</name>
    <dbReference type="NCBI Taxonomy" id="2014871"/>
    <lineage>
        <taxon>Bacteria</taxon>
        <taxon>Bacillati</taxon>
        <taxon>Chloroflexota</taxon>
        <taxon>Ktedonobacteria</taxon>
        <taxon>Ktedonobacterales</taxon>
        <taxon>Dictyobacteraceae</taxon>
        <taxon>Tengunoibacter</taxon>
    </lineage>
</organism>
<keyword evidence="3" id="KW-0677">Repeat</keyword>
<dbReference type="EMBL" id="BIFR01000001">
    <property type="protein sequence ID" value="GCE11262.1"/>
    <property type="molecule type" value="Genomic_DNA"/>
</dbReference>
<feature type="repeat" description="TPR" evidence="6">
    <location>
        <begin position="215"/>
        <end position="248"/>
    </location>
</feature>
<dbReference type="SUPFAM" id="SSF48452">
    <property type="entry name" value="TPR-like"/>
    <property type="match status" value="2"/>
</dbReference>
<accession>A0A401ZWS3</accession>
<dbReference type="GO" id="GO:0005737">
    <property type="term" value="C:cytoplasm"/>
    <property type="evidence" value="ECO:0007669"/>
    <property type="project" value="UniProtKB-SubCell"/>
</dbReference>
<dbReference type="AlphaFoldDB" id="A0A401ZWS3"/>
<evidence type="ECO:0000313" key="9">
    <source>
        <dbReference type="Proteomes" id="UP000287352"/>
    </source>
</evidence>
<evidence type="ECO:0000256" key="6">
    <source>
        <dbReference type="PROSITE-ProRule" id="PRU00339"/>
    </source>
</evidence>
<keyword evidence="4 6" id="KW-0802">TPR repeat</keyword>
<dbReference type="Proteomes" id="UP000287352">
    <property type="component" value="Unassembled WGS sequence"/>
</dbReference>
<reference evidence="9" key="1">
    <citation type="submission" date="2018-12" db="EMBL/GenBank/DDBJ databases">
        <title>Tengunoibacter tsumagoiensis gen. nov., sp. nov., Dictyobacter kobayashii sp. nov., D. alpinus sp. nov., and D. joshuensis sp. nov. and description of Dictyobacteraceae fam. nov. within the order Ktedonobacterales isolated from Tengu-no-mugimeshi.</title>
        <authorList>
            <person name="Wang C.M."/>
            <person name="Zheng Y."/>
            <person name="Sakai Y."/>
            <person name="Toyoda A."/>
            <person name="Minakuchi Y."/>
            <person name="Abe K."/>
            <person name="Yokota A."/>
            <person name="Yabe S."/>
        </authorList>
    </citation>
    <scope>NUCLEOTIDE SEQUENCE [LARGE SCALE GENOMIC DNA]</scope>
    <source>
        <strain evidence="9">Uno3</strain>
    </source>
</reference>
<dbReference type="Pfam" id="PF13176">
    <property type="entry name" value="TPR_7"/>
    <property type="match status" value="2"/>
</dbReference>
<dbReference type="PANTHER" id="PTHR46630">
    <property type="entry name" value="TETRATRICOPEPTIDE REPEAT PROTEIN 29"/>
    <property type="match status" value="1"/>
</dbReference>
<comment type="similarity">
    <text evidence="5">Belongs to the Rap family.</text>
</comment>